<feature type="repeat" description="ANK" evidence="3">
    <location>
        <begin position="119"/>
        <end position="151"/>
    </location>
</feature>
<dbReference type="Pfam" id="PF12796">
    <property type="entry name" value="Ank_2"/>
    <property type="match status" value="1"/>
</dbReference>
<feature type="repeat" description="ANK" evidence="3">
    <location>
        <begin position="86"/>
        <end position="118"/>
    </location>
</feature>
<dbReference type="InterPro" id="IPR001496">
    <property type="entry name" value="SOCS_box"/>
</dbReference>
<evidence type="ECO:0000256" key="1">
    <source>
        <dbReference type="ARBA" id="ARBA00022737"/>
    </source>
</evidence>
<dbReference type="PROSITE" id="PS50297">
    <property type="entry name" value="ANK_REP_REGION"/>
    <property type="match status" value="3"/>
</dbReference>
<dbReference type="Gene3D" id="1.10.750.20">
    <property type="entry name" value="SOCS box"/>
    <property type="match status" value="1"/>
</dbReference>
<dbReference type="SMART" id="SM00253">
    <property type="entry name" value="SOCS"/>
    <property type="match status" value="1"/>
</dbReference>
<organism evidence="5 6">
    <name type="scientific">Potamilus streckersoni</name>
    <dbReference type="NCBI Taxonomy" id="2493646"/>
    <lineage>
        <taxon>Eukaryota</taxon>
        <taxon>Metazoa</taxon>
        <taxon>Spiralia</taxon>
        <taxon>Lophotrochozoa</taxon>
        <taxon>Mollusca</taxon>
        <taxon>Bivalvia</taxon>
        <taxon>Autobranchia</taxon>
        <taxon>Heteroconchia</taxon>
        <taxon>Palaeoheterodonta</taxon>
        <taxon>Unionida</taxon>
        <taxon>Unionoidea</taxon>
        <taxon>Unionidae</taxon>
        <taxon>Ambleminae</taxon>
        <taxon>Lampsilini</taxon>
        <taxon>Potamilus</taxon>
    </lineage>
</organism>
<reference evidence="5" key="1">
    <citation type="journal article" date="2021" name="Genome Biol. Evol.">
        <title>A High-Quality Reference Genome for a Parasitic Bivalve with Doubly Uniparental Inheritance (Bivalvia: Unionida).</title>
        <authorList>
            <person name="Smith C.H."/>
        </authorList>
    </citation>
    <scope>NUCLEOTIDE SEQUENCE</scope>
    <source>
        <strain evidence="5">CHS0354</strain>
    </source>
</reference>
<dbReference type="SUPFAM" id="SSF158235">
    <property type="entry name" value="SOCS box-like"/>
    <property type="match status" value="1"/>
</dbReference>
<evidence type="ECO:0000313" key="6">
    <source>
        <dbReference type="Proteomes" id="UP001195483"/>
    </source>
</evidence>
<dbReference type="Gene3D" id="1.25.40.20">
    <property type="entry name" value="Ankyrin repeat-containing domain"/>
    <property type="match status" value="1"/>
</dbReference>
<dbReference type="Pfam" id="PF07525">
    <property type="entry name" value="SOCS_box"/>
    <property type="match status" value="1"/>
</dbReference>
<evidence type="ECO:0000256" key="3">
    <source>
        <dbReference type="PROSITE-ProRule" id="PRU00023"/>
    </source>
</evidence>
<proteinExistence type="predicted"/>
<keyword evidence="2 3" id="KW-0040">ANK repeat</keyword>
<protein>
    <recommendedName>
        <fullName evidence="4">SOCS box domain-containing protein</fullName>
    </recommendedName>
</protein>
<evidence type="ECO:0000259" key="4">
    <source>
        <dbReference type="PROSITE" id="PS50225"/>
    </source>
</evidence>
<evidence type="ECO:0000256" key="2">
    <source>
        <dbReference type="ARBA" id="ARBA00023043"/>
    </source>
</evidence>
<dbReference type="EMBL" id="JAEAOA010000576">
    <property type="protein sequence ID" value="KAK3595398.1"/>
    <property type="molecule type" value="Genomic_DNA"/>
</dbReference>
<dbReference type="PANTHER" id="PTHR24171">
    <property type="entry name" value="ANKYRIN REPEAT DOMAIN-CONTAINING PROTEIN 39-RELATED"/>
    <property type="match status" value="1"/>
</dbReference>
<keyword evidence="1" id="KW-0677">Repeat</keyword>
<feature type="repeat" description="ANK" evidence="3">
    <location>
        <begin position="53"/>
        <end position="85"/>
    </location>
</feature>
<comment type="caution">
    <text evidence="5">The sequence shown here is derived from an EMBL/GenBank/DDBJ whole genome shotgun (WGS) entry which is preliminary data.</text>
</comment>
<dbReference type="SMART" id="SM00969">
    <property type="entry name" value="SOCS_box"/>
    <property type="match status" value="1"/>
</dbReference>
<dbReference type="InterPro" id="IPR036770">
    <property type="entry name" value="Ankyrin_rpt-contain_sf"/>
</dbReference>
<accession>A0AAE0SP81</accession>
<dbReference type="Proteomes" id="UP001195483">
    <property type="component" value="Unassembled WGS sequence"/>
</dbReference>
<dbReference type="InterPro" id="IPR002110">
    <property type="entry name" value="Ankyrin_rpt"/>
</dbReference>
<dbReference type="SUPFAM" id="SSF48403">
    <property type="entry name" value="Ankyrin repeat"/>
    <property type="match status" value="1"/>
</dbReference>
<reference evidence="5" key="3">
    <citation type="submission" date="2023-05" db="EMBL/GenBank/DDBJ databases">
        <authorList>
            <person name="Smith C.H."/>
        </authorList>
    </citation>
    <scope>NUCLEOTIDE SEQUENCE</scope>
    <source>
        <strain evidence="5">CHS0354</strain>
        <tissue evidence="5">Mantle</tissue>
    </source>
</reference>
<dbReference type="Pfam" id="PF00023">
    <property type="entry name" value="Ank"/>
    <property type="match status" value="1"/>
</dbReference>
<dbReference type="GO" id="GO:0035556">
    <property type="term" value="P:intracellular signal transduction"/>
    <property type="evidence" value="ECO:0007669"/>
    <property type="project" value="InterPro"/>
</dbReference>
<keyword evidence="6" id="KW-1185">Reference proteome</keyword>
<dbReference type="SMART" id="SM00248">
    <property type="entry name" value="ANK"/>
    <property type="match status" value="3"/>
</dbReference>
<dbReference type="InterPro" id="IPR036036">
    <property type="entry name" value="SOCS_box-like_dom_sf"/>
</dbReference>
<dbReference type="PROSITE" id="PS50088">
    <property type="entry name" value="ANK_REPEAT"/>
    <property type="match status" value="3"/>
</dbReference>
<dbReference type="CDD" id="cd03587">
    <property type="entry name" value="SOCS"/>
    <property type="match status" value="1"/>
</dbReference>
<feature type="domain" description="SOCS box" evidence="4">
    <location>
        <begin position="247"/>
        <end position="295"/>
    </location>
</feature>
<gene>
    <name evidence="5" type="ORF">CHS0354_008831</name>
</gene>
<sequence>MTSALNKRLVNCLSQKYKKGSRGRSLMNDDIMELFNEVQELLEHGADPNYIGKGTTPLCEACRAGWKDIAVMLLKSGASLNLCDKNNCSPVYLAASHGHLQLVLYLIDSGANINIKTAQGYLPLLTAVENNHMDTANVLIDAGADVNITRPNSFMIEISLLTYVLFAKNDFNLAEKLLLAGVVPHPVEKSLNFLLLGFGDECRNFVKKMVYAGFNFYSDSWINLMKSKLSANPKDVTESERDMLEFLEIQFKRAQSLQRLCRVVIRQSVSLSPIKIHMRKKIEKLPLPKKMHRFLALDFS</sequence>
<dbReference type="PROSITE" id="PS50225">
    <property type="entry name" value="SOCS"/>
    <property type="match status" value="1"/>
</dbReference>
<dbReference type="AlphaFoldDB" id="A0AAE0SP81"/>
<name>A0AAE0SP81_9BIVA</name>
<reference evidence="5" key="2">
    <citation type="journal article" date="2021" name="Genome Biol. Evol.">
        <title>Developing a high-quality reference genome for a parasitic bivalve with doubly uniparental inheritance (Bivalvia: Unionida).</title>
        <authorList>
            <person name="Smith C.H."/>
        </authorList>
    </citation>
    <scope>NUCLEOTIDE SEQUENCE</scope>
    <source>
        <strain evidence="5">CHS0354</strain>
        <tissue evidence="5">Mantle</tissue>
    </source>
</reference>
<evidence type="ECO:0000313" key="5">
    <source>
        <dbReference type="EMBL" id="KAK3595398.1"/>
    </source>
</evidence>